<sequence>MLDNIHKLVKTNKLEEVTVNILNKNKTEGRLLFYVNKQAAFHNKFHIIDENMSPLDDIEVLIETSNPDSIIKWITS</sequence>
<dbReference type="EMBL" id="CP000102">
    <property type="protein sequence ID" value="ABC56961.1"/>
    <property type="molecule type" value="Genomic_DNA"/>
</dbReference>
<dbReference type="SUPFAM" id="SSF55282">
    <property type="entry name" value="RL5-like"/>
    <property type="match status" value="1"/>
</dbReference>
<organism evidence="1 2">
    <name type="scientific">Methanosphaera stadtmanae (strain ATCC 43021 / DSM 3091 / JCM 11832 / MCB-3)</name>
    <dbReference type="NCBI Taxonomy" id="339860"/>
    <lineage>
        <taxon>Archaea</taxon>
        <taxon>Methanobacteriati</taxon>
        <taxon>Methanobacteriota</taxon>
        <taxon>Methanomada group</taxon>
        <taxon>Methanobacteria</taxon>
        <taxon>Methanobacteriales</taxon>
        <taxon>Methanobacteriaceae</taxon>
        <taxon>Methanosphaera</taxon>
    </lineage>
</organism>
<accession>Q2NGU2</accession>
<keyword evidence="2" id="KW-1185">Reference proteome</keyword>
<dbReference type="eggNOG" id="arCOG01043">
    <property type="taxonomic scope" value="Archaea"/>
</dbReference>
<reference evidence="1 2" key="1">
    <citation type="journal article" date="2006" name="J. Bacteriol.">
        <title>The genome sequence of Methanosphaera stadtmanae reveals why this human intestinal archaeon is restricted to methanol and H2 for methane formation and ATP synthesis.</title>
        <authorList>
            <person name="Fricke W.F."/>
            <person name="Seedorf H."/>
            <person name="Henne A."/>
            <person name="Kruer M."/>
            <person name="Liesegang H."/>
            <person name="Hedderich R."/>
            <person name="Gottschalk G."/>
            <person name="Thauer R.K."/>
        </authorList>
    </citation>
    <scope>NUCLEOTIDE SEQUENCE [LARGE SCALE GENOMIC DNA]</scope>
    <source>
        <strain evidence="2">ATCC 43021 / DSM 3091 / JCM 11832 / MCB-3</strain>
    </source>
</reference>
<protein>
    <submittedName>
        <fullName evidence="1">Uncharacterized protein</fullName>
    </submittedName>
</protein>
<dbReference type="AlphaFoldDB" id="Q2NGU2"/>
<dbReference type="HOGENOM" id="CLU_2645988_0_0_2"/>
<proteinExistence type="predicted"/>
<dbReference type="InterPro" id="IPR022803">
    <property type="entry name" value="Ribosomal_uL5_dom_sf"/>
</dbReference>
<dbReference type="KEGG" id="mst:Msp_0562"/>
<dbReference type="InterPro" id="IPR002739">
    <property type="entry name" value="PAB1135-like"/>
</dbReference>
<name>Q2NGU2_METST</name>
<gene>
    <name evidence="1" type="ordered locus">Msp_0562</name>
</gene>
<evidence type="ECO:0000313" key="2">
    <source>
        <dbReference type="Proteomes" id="UP000001931"/>
    </source>
</evidence>
<evidence type="ECO:0000313" key="1">
    <source>
        <dbReference type="EMBL" id="ABC56961.1"/>
    </source>
</evidence>
<dbReference type="PANTHER" id="PTHR39652:SF1">
    <property type="entry name" value="UPF0201 PROTEIN TK1335"/>
    <property type="match status" value="1"/>
</dbReference>
<dbReference type="STRING" id="339860.Msp_0562"/>
<dbReference type="Gene3D" id="3.30.1440.10">
    <property type="match status" value="1"/>
</dbReference>
<dbReference type="Proteomes" id="UP000001931">
    <property type="component" value="Chromosome"/>
</dbReference>
<dbReference type="PANTHER" id="PTHR39652">
    <property type="entry name" value="UPF0201 PROTEIN TK1335"/>
    <property type="match status" value="1"/>
</dbReference>